<evidence type="ECO:0000256" key="6">
    <source>
        <dbReference type="ARBA" id="ARBA00023136"/>
    </source>
</evidence>
<dbReference type="InterPro" id="IPR050366">
    <property type="entry name" value="BP-dependent_transpt_permease"/>
</dbReference>
<keyword evidence="5 7" id="KW-1133">Transmembrane helix</keyword>
<feature type="transmembrane region" description="Helical" evidence="7">
    <location>
        <begin position="240"/>
        <end position="261"/>
    </location>
</feature>
<evidence type="ECO:0000256" key="2">
    <source>
        <dbReference type="ARBA" id="ARBA00022448"/>
    </source>
</evidence>
<evidence type="ECO:0000256" key="3">
    <source>
        <dbReference type="ARBA" id="ARBA00022475"/>
    </source>
</evidence>
<dbReference type="Pfam" id="PF00528">
    <property type="entry name" value="BPD_transp_1"/>
    <property type="match status" value="1"/>
</dbReference>
<feature type="transmembrane region" description="Helical" evidence="7">
    <location>
        <begin position="77"/>
        <end position="102"/>
    </location>
</feature>
<dbReference type="InterPro" id="IPR035906">
    <property type="entry name" value="MetI-like_sf"/>
</dbReference>
<keyword evidence="4 7" id="KW-0812">Transmembrane</keyword>
<sequence>MLLRSPLPLTAAIVLVAIMLVSLIAPAFIADAAQRQDLTQRLSPPFQLSDGFAFVLGGDTLGRPMLLQLVVATKTSLLIAALSVGLSALVGSAIGLISGYTGGWVDALIMRLSDIIHTLPSLLLALVILYVLSPSITNLIVVLALTRLPIYMRVARAQALEIRERVFVEASKALGSRPWRIMLRDIRPMVAPTVLTVAMLEVANVILQAAGLSFLGVGLQRPDVDLGIMVASGREYLSEAWFVTFFPGLLVVVIALAANILSNWLRAVDDPGQSALFVSRKSLRDEEVSR</sequence>
<evidence type="ECO:0000256" key="5">
    <source>
        <dbReference type="ARBA" id="ARBA00022989"/>
    </source>
</evidence>
<evidence type="ECO:0000313" key="10">
    <source>
        <dbReference type="Proteomes" id="UP000037432"/>
    </source>
</evidence>
<name>A0A0J7ZL21_STRVR</name>
<reference evidence="9 10" key="1">
    <citation type="submission" date="2015-06" db="EMBL/GenBank/DDBJ databases">
        <authorList>
            <person name="Ju K.-S."/>
            <person name="Doroghazi J.R."/>
            <person name="Metcalf W.W."/>
        </authorList>
    </citation>
    <scope>NUCLEOTIDE SEQUENCE [LARGE SCALE GENOMIC DNA]</scope>
    <source>
        <strain evidence="9 10">NRRL 3414</strain>
    </source>
</reference>
<evidence type="ECO:0000256" key="7">
    <source>
        <dbReference type="RuleBase" id="RU363032"/>
    </source>
</evidence>
<evidence type="ECO:0000313" key="9">
    <source>
        <dbReference type="EMBL" id="KMS76117.1"/>
    </source>
</evidence>
<dbReference type="GO" id="GO:0055085">
    <property type="term" value="P:transmembrane transport"/>
    <property type="evidence" value="ECO:0007669"/>
    <property type="project" value="InterPro"/>
</dbReference>
<protein>
    <submittedName>
        <fullName evidence="9">ABC transporter permease</fullName>
    </submittedName>
</protein>
<dbReference type="EMBL" id="LFNT01000005">
    <property type="protein sequence ID" value="KMS76117.1"/>
    <property type="molecule type" value="Genomic_DNA"/>
</dbReference>
<feature type="transmembrane region" description="Helical" evidence="7">
    <location>
        <begin position="12"/>
        <end position="33"/>
    </location>
</feature>
<feature type="domain" description="ABC transmembrane type-1" evidence="8">
    <location>
        <begin position="73"/>
        <end position="262"/>
    </location>
</feature>
<gene>
    <name evidence="9" type="ORF">ACM01_07105</name>
</gene>
<keyword evidence="6 7" id="KW-0472">Membrane</keyword>
<dbReference type="Proteomes" id="UP000037432">
    <property type="component" value="Unassembled WGS sequence"/>
</dbReference>
<keyword evidence="3" id="KW-1003">Cell membrane</keyword>
<comment type="similarity">
    <text evidence="7">Belongs to the binding-protein-dependent transport system permease family.</text>
</comment>
<dbReference type="SUPFAM" id="SSF161098">
    <property type="entry name" value="MetI-like"/>
    <property type="match status" value="1"/>
</dbReference>
<comment type="subcellular location">
    <subcellularLocation>
        <location evidence="1 7">Cell membrane</location>
        <topology evidence="1 7">Multi-pass membrane protein</topology>
    </subcellularLocation>
</comment>
<dbReference type="AlphaFoldDB" id="A0A0J7ZL21"/>
<keyword evidence="2 7" id="KW-0813">Transport</keyword>
<dbReference type="InterPro" id="IPR000515">
    <property type="entry name" value="MetI-like"/>
</dbReference>
<evidence type="ECO:0000256" key="4">
    <source>
        <dbReference type="ARBA" id="ARBA00022692"/>
    </source>
</evidence>
<evidence type="ECO:0000259" key="8">
    <source>
        <dbReference type="PROSITE" id="PS50928"/>
    </source>
</evidence>
<accession>A0A0J7ZL21</accession>
<comment type="caution">
    <text evidence="9">The sequence shown here is derived from an EMBL/GenBank/DDBJ whole genome shotgun (WGS) entry which is preliminary data.</text>
</comment>
<dbReference type="PROSITE" id="PS50928">
    <property type="entry name" value="ABC_TM1"/>
    <property type="match status" value="1"/>
</dbReference>
<dbReference type="CDD" id="cd06261">
    <property type="entry name" value="TM_PBP2"/>
    <property type="match status" value="1"/>
</dbReference>
<proteinExistence type="inferred from homology"/>
<dbReference type="PATRIC" id="fig|1938.3.peg.556"/>
<feature type="transmembrane region" description="Helical" evidence="7">
    <location>
        <begin position="122"/>
        <end position="146"/>
    </location>
</feature>
<feature type="transmembrane region" description="Helical" evidence="7">
    <location>
        <begin position="190"/>
        <end position="220"/>
    </location>
</feature>
<evidence type="ECO:0000256" key="1">
    <source>
        <dbReference type="ARBA" id="ARBA00004651"/>
    </source>
</evidence>
<dbReference type="PANTHER" id="PTHR43386:SF25">
    <property type="entry name" value="PEPTIDE ABC TRANSPORTER PERMEASE PROTEIN"/>
    <property type="match status" value="1"/>
</dbReference>
<dbReference type="PANTHER" id="PTHR43386">
    <property type="entry name" value="OLIGOPEPTIDE TRANSPORT SYSTEM PERMEASE PROTEIN APPC"/>
    <property type="match status" value="1"/>
</dbReference>
<dbReference type="GO" id="GO:0005886">
    <property type="term" value="C:plasma membrane"/>
    <property type="evidence" value="ECO:0007669"/>
    <property type="project" value="UniProtKB-SubCell"/>
</dbReference>
<dbReference type="Gene3D" id="1.10.3720.10">
    <property type="entry name" value="MetI-like"/>
    <property type="match status" value="1"/>
</dbReference>
<organism evidence="9 10">
    <name type="scientific">Streptomyces viridochromogenes</name>
    <dbReference type="NCBI Taxonomy" id="1938"/>
    <lineage>
        <taxon>Bacteria</taxon>
        <taxon>Bacillati</taxon>
        <taxon>Actinomycetota</taxon>
        <taxon>Actinomycetes</taxon>
        <taxon>Kitasatosporales</taxon>
        <taxon>Streptomycetaceae</taxon>
        <taxon>Streptomyces</taxon>
    </lineage>
</organism>